<evidence type="ECO:0000313" key="2">
    <source>
        <dbReference type="Proteomes" id="UP001144978"/>
    </source>
</evidence>
<dbReference type="Proteomes" id="UP001144978">
    <property type="component" value="Unassembled WGS sequence"/>
</dbReference>
<reference evidence="1" key="1">
    <citation type="submission" date="2022-08" db="EMBL/GenBank/DDBJ databases">
        <title>Genome Sequence of Pycnoporus sanguineus.</title>
        <authorList>
            <person name="Buettner E."/>
        </authorList>
    </citation>
    <scope>NUCLEOTIDE SEQUENCE</scope>
    <source>
        <strain evidence="1">CG-C14</strain>
    </source>
</reference>
<accession>A0ACC1QA31</accession>
<keyword evidence="2" id="KW-1185">Reference proteome</keyword>
<proteinExistence type="predicted"/>
<sequence length="66" mass="7238">MGRMGREETLFGVPPAQRLQQQAQQAAQFRMLGEDLLQDTIGIGSQMAQAGRVEESPTPWVPANGR</sequence>
<gene>
    <name evidence="1" type="ORF">NUW54_g989</name>
</gene>
<name>A0ACC1QA31_9APHY</name>
<evidence type="ECO:0000313" key="1">
    <source>
        <dbReference type="EMBL" id="KAJ3015667.1"/>
    </source>
</evidence>
<protein>
    <submittedName>
        <fullName evidence="1">Uncharacterized protein</fullName>
    </submittedName>
</protein>
<comment type="caution">
    <text evidence="1">The sequence shown here is derived from an EMBL/GenBank/DDBJ whole genome shotgun (WGS) entry which is preliminary data.</text>
</comment>
<organism evidence="1 2">
    <name type="scientific">Trametes sanguinea</name>
    <dbReference type="NCBI Taxonomy" id="158606"/>
    <lineage>
        <taxon>Eukaryota</taxon>
        <taxon>Fungi</taxon>
        <taxon>Dikarya</taxon>
        <taxon>Basidiomycota</taxon>
        <taxon>Agaricomycotina</taxon>
        <taxon>Agaricomycetes</taxon>
        <taxon>Polyporales</taxon>
        <taxon>Polyporaceae</taxon>
        <taxon>Trametes</taxon>
    </lineage>
</organism>
<dbReference type="EMBL" id="JANSHE010000149">
    <property type="protein sequence ID" value="KAJ3015667.1"/>
    <property type="molecule type" value="Genomic_DNA"/>
</dbReference>